<comment type="caution">
    <text evidence="4">The sequence shown here is derived from an EMBL/GenBank/DDBJ whole genome shotgun (WGS) entry which is preliminary data.</text>
</comment>
<keyword evidence="5" id="KW-1185">Reference proteome</keyword>
<dbReference type="PANTHER" id="PTHR36456">
    <property type="entry name" value="UPF0232 PROTEIN SCO3875"/>
    <property type="match status" value="1"/>
</dbReference>
<evidence type="ECO:0000256" key="3">
    <source>
        <dbReference type="SAM" id="MobiDB-lite"/>
    </source>
</evidence>
<comment type="similarity">
    <text evidence="1 2">Belongs to the UPF0232 family.</text>
</comment>
<evidence type="ECO:0000256" key="1">
    <source>
        <dbReference type="ARBA" id="ARBA00006200"/>
    </source>
</evidence>
<dbReference type="InterPro" id="IPR023007">
    <property type="entry name" value="UPF0232_actinobac"/>
</dbReference>
<dbReference type="AlphaFoldDB" id="A0A916XDQ3"/>
<dbReference type="Proteomes" id="UP000641514">
    <property type="component" value="Unassembled WGS sequence"/>
</dbReference>
<sequence length="185" mass="20106">MVEDLPTNEDSAAEPIPEKGIDLVRSVLAQARAMSGTKADSSRALPSRRTSVKPRRTRGGWSGARPDDRDPQLLGFLTQQVARRRGWSEKVSVGTVLGLWPSVVGDDIAEHAHPTGLEDGVLIVQAESTAWATQLRYMQSQILARIASSVGNGVVTKLRILGPVRPSWHKGKRHISGRGPRDTYG</sequence>
<feature type="region of interest" description="Disordered" evidence="3">
    <location>
        <begin position="34"/>
        <end position="69"/>
    </location>
</feature>
<accession>A0A916XDQ3</accession>
<dbReference type="EMBL" id="BMJH01000001">
    <property type="protein sequence ID" value="GGC64155.1"/>
    <property type="molecule type" value="Genomic_DNA"/>
</dbReference>
<dbReference type="HAMAP" id="MF_00630">
    <property type="entry name" value="UPF0232"/>
    <property type="match status" value="1"/>
</dbReference>
<dbReference type="InterPro" id="IPR007922">
    <property type="entry name" value="DciA-like"/>
</dbReference>
<gene>
    <name evidence="4" type="ORF">GCM10011410_15780</name>
</gene>
<protein>
    <recommendedName>
        <fullName evidence="2">UPF0232 protein GCM10011410_15780</fullName>
    </recommendedName>
</protein>
<name>A0A916XDQ3_9ACTN</name>
<proteinExistence type="inferred from homology"/>
<evidence type="ECO:0000313" key="5">
    <source>
        <dbReference type="Proteomes" id="UP000641514"/>
    </source>
</evidence>
<dbReference type="Pfam" id="PF05258">
    <property type="entry name" value="DciA"/>
    <property type="match status" value="1"/>
</dbReference>
<dbReference type="PANTHER" id="PTHR36456:SF1">
    <property type="entry name" value="UPF0232 PROTEIN SCO3875"/>
    <property type="match status" value="1"/>
</dbReference>
<reference evidence="4" key="1">
    <citation type="journal article" date="2014" name="Int. J. Syst. Evol. Microbiol.">
        <title>Complete genome sequence of Corynebacterium casei LMG S-19264T (=DSM 44701T), isolated from a smear-ripened cheese.</title>
        <authorList>
            <consortium name="US DOE Joint Genome Institute (JGI-PGF)"/>
            <person name="Walter F."/>
            <person name="Albersmeier A."/>
            <person name="Kalinowski J."/>
            <person name="Ruckert C."/>
        </authorList>
    </citation>
    <scope>NUCLEOTIDE SEQUENCE</scope>
    <source>
        <strain evidence="4">CGMCC 1.15478</strain>
    </source>
</reference>
<reference evidence="4" key="2">
    <citation type="submission" date="2020-09" db="EMBL/GenBank/DDBJ databases">
        <authorList>
            <person name="Sun Q."/>
            <person name="Zhou Y."/>
        </authorList>
    </citation>
    <scope>NUCLEOTIDE SEQUENCE</scope>
    <source>
        <strain evidence="4">CGMCC 1.15478</strain>
    </source>
</reference>
<evidence type="ECO:0000256" key="2">
    <source>
        <dbReference type="HAMAP-Rule" id="MF_00630"/>
    </source>
</evidence>
<dbReference type="RefSeq" id="WP_188672378.1">
    <property type="nucleotide sequence ID" value="NZ_BMJH01000001.1"/>
</dbReference>
<organism evidence="4 5">
    <name type="scientific">Hoyosella rhizosphaerae</name>
    <dbReference type="NCBI Taxonomy" id="1755582"/>
    <lineage>
        <taxon>Bacteria</taxon>
        <taxon>Bacillati</taxon>
        <taxon>Actinomycetota</taxon>
        <taxon>Actinomycetes</taxon>
        <taxon>Mycobacteriales</taxon>
        <taxon>Hoyosellaceae</taxon>
        <taxon>Hoyosella</taxon>
    </lineage>
</organism>
<evidence type="ECO:0000313" key="4">
    <source>
        <dbReference type="EMBL" id="GGC64155.1"/>
    </source>
</evidence>